<accession>A0A8S3YQB7</accession>
<dbReference type="InterPro" id="IPR013641">
    <property type="entry name" value="KTI12/PSTK"/>
</dbReference>
<evidence type="ECO:0000256" key="2">
    <source>
        <dbReference type="ARBA" id="ARBA00022840"/>
    </source>
</evidence>
<evidence type="ECO:0000256" key="3">
    <source>
        <dbReference type="ARBA" id="ARBA00025768"/>
    </source>
</evidence>
<dbReference type="PANTHER" id="PTHR12435">
    <property type="match status" value="1"/>
</dbReference>
<evidence type="ECO:0000256" key="1">
    <source>
        <dbReference type="ARBA" id="ARBA00022741"/>
    </source>
</evidence>
<dbReference type="Pfam" id="PF08433">
    <property type="entry name" value="KTI12"/>
    <property type="match status" value="1"/>
</dbReference>
<dbReference type="Proteomes" id="UP000678393">
    <property type="component" value="Unassembled WGS sequence"/>
</dbReference>
<keyword evidence="1" id="KW-0547">Nucleotide-binding</keyword>
<proteinExistence type="inferred from homology"/>
<dbReference type="GO" id="GO:0006400">
    <property type="term" value="P:tRNA modification"/>
    <property type="evidence" value="ECO:0007669"/>
    <property type="project" value="UniProtKB-ARBA"/>
</dbReference>
<keyword evidence="6" id="KW-1185">Reference proteome</keyword>
<reference evidence="5" key="1">
    <citation type="submission" date="2021-04" db="EMBL/GenBank/DDBJ databases">
        <authorList>
            <consortium name="Molecular Ecology Group"/>
        </authorList>
    </citation>
    <scope>NUCLEOTIDE SEQUENCE</scope>
</reference>
<organism evidence="5 6">
    <name type="scientific">Candidula unifasciata</name>
    <dbReference type="NCBI Taxonomy" id="100452"/>
    <lineage>
        <taxon>Eukaryota</taxon>
        <taxon>Metazoa</taxon>
        <taxon>Spiralia</taxon>
        <taxon>Lophotrochozoa</taxon>
        <taxon>Mollusca</taxon>
        <taxon>Gastropoda</taxon>
        <taxon>Heterobranchia</taxon>
        <taxon>Euthyneura</taxon>
        <taxon>Panpulmonata</taxon>
        <taxon>Eupulmonata</taxon>
        <taxon>Stylommatophora</taxon>
        <taxon>Helicina</taxon>
        <taxon>Helicoidea</taxon>
        <taxon>Geomitridae</taxon>
        <taxon>Candidula</taxon>
    </lineage>
</organism>
<dbReference type="Gene3D" id="3.40.50.300">
    <property type="entry name" value="P-loop containing nucleotide triphosphate hydrolases"/>
    <property type="match status" value="1"/>
</dbReference>
<dbReference type="GO" id="GO:0006357">
    <property type="term" value="P:regulation of transcription by RNA polymerase II"/>
    <property type="evidence" value="ECO:0007669"/>
    <property type="project" value="UniProtKB-ARBA"/>
</dbReference>
<name>A0A8S3YQB7_9EUPU</name>
<gene>
    <name evidence="5" type="ORF">CUNI_LOCUS4196</name>
</gene>
<evidence type="ECO:0000313" key="6">
    <source>
        <dbReference type="Proteomes" id="UP000678393"/>
    </source>
</evidence>
<dbReference type="AlphaFoldDB" id="A0A8S3YQB7"/>
<dbReference type="GO" id="GO:0005524">
    <property type="term" value="F:ATP binding"/>
    <property type="evidence" value="ECO:0007669"/>
    <property type="project" value="UniProtKB-KW"/>
</dbReference>
<evidence type="ECO:0000313" key="5">
    <source>
        <dbReference type="EMBL" id="CAG5118638.1"/>
    </source>
</evidence>
<comment type="caution">
    <text evidence="5">The sequence shown here is derived from an EMBL/GenBank/DDBJ whole genome shotgun (WGS) entry which is preliminary data.</text>
</comment>
<sequence length="277" mass="32190">MPLVVMCGFPASGKSTRSQQLYEYLTLNYPSKKVHLISDHPENTNRNEIYSDSHKERETRGNLKSMAQRLLGKEDVVILDSMNYIKGFRYELYCVTKSCRTPHCVIYCVTDADTTRRWNLSRSENERYDDKLIDELIMRFECPSPNNRWDKPLFSVLPDNSLDMSEIANALFELKAPPPNQSTQSQPLSSTNFLYELDKTTQDVITSLIQSQKTAVPGDRIRIPHTKEDVMFSRLVSVAELQRHRRQFITYTKMHPVDDNSKLTNMFVQYLNKTMSN</sequence>
<comment type="similarity">
    <text evidence="3">Belongs to the KTI12 family.</text>
</comment>
<dbReference type="EMBL" id="CAJHNH020000584">
    <property type="protein sequence ID" value="CAG5118638.1"/>
    <property type="molecule type" value="Genomic_DNA"/>
</dbReference>
<dbReference type="InterPro" id="IPR027417">
    <property type="entry name" value="P-loop_NTPase"/>
</dbReference>
<dbReference type="SUPFAM" id="SSF52540">
    <property type="entry name" value="P-loop containing nucleoside triphosphate hydrolases"/>
    <property type="match status" value="1"/>
</dbReference>
<protein>
    <recommendedName>
        <fullName evidence="4">Protein KTI12 homolog</fullName>
    </recommendedName>
</protein>
<dbReference type="FunFam" id="3.40.50.300:FF:000827">
    <property type="entry name" value="KTI12 chromatin-associated homolog"/>
    <property type="match status" value="1"/>
</dbReference>
<evidence type="ECO:0000256" key="4">
    <source>
        <dbReference type="ARBA" id="ARBA00026170"/>
    </source>
</evidence>
<keyword evidence="2" id="KW-0067">ATP-binding</keyword>
<dbReference type="OrthoDB" id="9972657at2759"/>